<proteinExistence type="predicted"/>
<dbReference type="RefSeq" id="WP_286345443.1">
    <property type="nucleotide sequence ID" value="NZ_AP027732.1"/>
</dbReference>
<protein>
    <submittedName>
        <fullName evidence="3">Hydrolase</fullName>
    </submittedName>
</protein>
<dbReference type="InterPro" id="IPR000073">
    <property type="entry name" value="AB_hydrolase_1"/>
</dbReference>
<dbReference type="Pfam" id="PF00561">
    <property type="entry name" value="Abhydrolase_1"/>
    <property type="match status" value="1"/>
</dbReference>
<accession>A0ABN6XU27</accession>
<keyword evidence="4" id="KW-1185">Reference proteome</keyword>
<keyword evidence="1 3" id="KW-0378">Hydrolase</keyword>
<dbReference type="EMBL" id="AP027732">
    <property type="protein sequence ID" value="BDZ48476.1"/>
    <property type="molecule type" value="Genomic_DNA"/>
</dbReference>
<sequence>MQRTTETTIPTNGTDLHVAVAGEGDAVLLLHGFPHTWKVWSRIIPELAETNRVIAPDLRGLGGSARALTGYDPRNVARDLIGLLDHLDIASASVVALDAAVPPAFLLGLENPQRVTRLVLMEGTIGRLPGADEFFRGGPPWWFGFHAVPGLAESVLVGHEGAYLDFFLRAGTADGQGIDAALRDEFVAAYTGTDSLRAAFEHYRAMPTGAEQIADATGRSRLLPPTVAIGGQVVGPATAGQLAAVADDLTSHLLPDAGHIIPLDAPGPLLEILRPLLSGQSR</sequence>
<dbReference type="Proteomes" id="UP001321486">
    <property type="component" value="Chromosome"/>
</dbReference>
<dbReference type="PRINTS" id="PR00111">
    <property type="entry name" value="ABHYDROLASE"/>
</dbReference>
<evidence type="ECO:0000259" key="2">
    <source>
        <dbReference type="Pfam" id="PF00561"/>
    </source>
</evidence>
<dbReference type="GO" id="GO:0016787">
    <property type="term" value="F:hydrolase activity"/>
    <property type="evidence" value="ECO:0007669"/>
    <property type="project" value="UniProtKB-KW"/>
</dbReference>
<evidence type="ECO:0000313" key="3">
    <source>
        <dbReference type="EMBL" id="BDZ48476.1"/>
    </source>
</evidence>
<reference evidence="4" key="1">
    <citation type="journal article" date="2019" name="Int. J. Syst. Evol. Microbiol.">
        <title>The Global Catalogue of Microorganisms (GCM) 10K type strain sequencing project: providing services to taxonomists for standard genome sequencing and annotation.</title>
        <authorList>
            <consortium name="The Broad Institute Genomics Platform"/>
            <consortium name="The Broad Institute Genome Sequencing Center for Infectious Disease"/>
            <person name="Wu L."/>
            <person name="Ma J."/>
        </authorList>
    </citation>
    <scope>NUCLEOTIDE SEQUENCE [LARGE SCALE GENOMIC DNA]</scope>
    <source>
        <strain evidence="4">NBRC 108728</strain>
    </source>
</reference>
<dbReference type="PANTHER" id="PTHR43329">
    <property type="entry name" value="EPOXIDE HYDROLASE"/>
    <property type="match status" value="1"/>
</dbReference>
<evidence type="ECO:0000313" key="4">
    <source>
        <dbReference type="Proteomes" id="UP001321486"/>
    </source>
</evidence>
<dbReference type="InterPro" id="IPR000639">
    <property type="entry name" value="Epox_hydrolase-like"/>
</dbReference>
<feature type="domain" description="AB hydrolase-1" evidence="2">
    <location>
        <begin position="26"/>
        <end position="266"/>
    </location>
</feature>
<dbReference type="SUPFAM" id="SSF53474">
    <property type="entry name" value="alpha/beta-Hydrolases"/>
    <property type="match status" value="1"/>
</dbReference>
<dbReference type="PRINTS" id="PR00412">
    <property type="entry name" value="EPOXHYDRLASE"/>
</dbReference>
<organism evidence="3 4">
    <name type="scientific">Frondihabitans sucicola</name>
    <dbReference type="NCBI Taxonomy" id="1268041"/>
    <lineage>
        <taxon>Bacteria</taxon>
        <taxon>Bacillati</taxon>
        <taxon>Actinomycetota</taxon>
        <taxon>Actinomycetes</taxon>
        <taxon>Micrococcales</taxon>
        <taxon>Microbacteriaceae</taxon>
        <taxon>Frondihabitans</taxon>
    </lineage>
</organism>
<dbReference type="InterPro" id="IPR029058">
    <property type="entry name" value="AB_hydrolase_fold"/>
</dbReference>
<dbReference type="Gene3D" id="3.40.50.1820">
    <property type="entry name" value="alpha/beta hydrolase"/>
    <property type="match status" value="1"/>
</dbReference>
<name>A0ABN6XU27_9MICO</name>
<evidence type="ECO:0000256" key="1">
    <source>
        <dbReference type="ARBA" id="ARBA00022801"/>
    </source>
</evidence>
<gene>
    <name evidence="3" type="ORF">GCM10025867_07170</name>
</gene>